<dbReference type="CDD" id="cd00371">
    <property type="entry name" value="HMA"/>
    <property type="match status" value="1"/>
</dbReference>
<name>A0AAW5E5D9_9BACI</name>
<sequence length="74" mass="8205">MKTVTFKMEELTCPSCIQKIEKALTNQKGVDHVSVLFNSGKVKVAYKEAIVTPAYFAGILNKLGYPVQSLKIEN</sequence>
<dbReference type="Pfam" id="PF00403">
    <property type="entry name" value="HMA"/>
    <property type="match status" value="1"/>
</dbReference>
<gene>
    <name evidence="2" type="ORF">MJG50_03175</name>
</gene>
<dbReference type="InterPro" id="IPR006121">
    <property type="entry name" value="HMA_dom"/>
</dbReference>
<reference evidence="2" key="1">
    <citation type="submission" date="2022-02" db="EMBL/GenBank/DDBJ databases">
        <title>Fredinandcohnia quinoae sp. nov. isolated from Chenopodium quinoa seeds.</title>
        <authorList>
            <person name="Saati-Santamaria Z."/>
            <person name="Flores-Felix J.D."/>
            <person name="Igual J.M."/>
            <person name="Velazquez E."/>
            <person name="Garcia-Fraile P."/>
            <person name="Martinez-Molina E."/>
        </authorList>
    </citation>
    <scope>NUCLEOTIDE SEQUENCE</scope>
    <source>
        <strain evidence="2">SECRCQ15</strain>
    </source>
</reference>
<evidence type="ECO:0000313" key="2">
    <source>
        <dbReference type="EMBL" id="MCH1624318.1"/>
    </source>
</evidence>
<comment type="caution">
    <text evidence="2">The sequence shown here is derived from an EMBL/GenBank/DDBJ whole genome shotgun (WGS) entry which is preliminary data.</text>
</comment>
<dbReference type="RefSeq" id="WP_240252602.1">
    <property type="nucleotide sequence ID" value="NZ_JAKTTI010000002.1"/>
</dbReference>
<accession>A0AAW5E5D9</accession>
<dbReference type="InterPro" id="IPR036163">
    <property type="entry name" value="HMA_dom_sf"/>
</dbReference>
<dbReference type="Proteomes" id="UP001431131">
    <property type="component" value="Unassembled WGS sequence"/>
</dbReference>
<dbReference type="AlphaFoldDB" id="A0AAW5E5D9"/>
<organism evidence="2 3">
    <name type="scientific">Fredinandcohnia quinoae</name>
    <dbReference type="NCBI Taxonomy" id="2918902"/>
    <lineage>
        <taxon>Bacteria</taxon>
        <taxon>Bacillati</taxon>
        <taxon>Bacillota</taxon>
        <taxon>Bacilli</taxon>
        <taxon>Bacillales</taxon>
        <taxon>Bacillaceae</taxon>
        <taxon>Fredinandcohnia</taxon>
    </lineage>
</organism>
<dbReference type="GO" id="GO:0046872">
    <property type="term" value="F:metal ion binding"/>
    <property type="evidence" value="ECO:0007669"/>
    <property type="project" value="InterPro"/>
</dbReference>
<dbReference type="SUPFAM" id="SSF55008">
    <property type="entry name" value="HMA, heavy metal-associated domain"/>
    <property type="match status" value="1"/>
</dbReference>
<evidence type="ECO:0000259" key="1">
    <source>
        <dbReference type="PROSITE" id="PS50846"/>
    </source>
</evidence>
<protein>
    <submittedName>
        <fullName evidence="2">Heavy-metal-associated domain-containing protein</fullName>
    </submittedName>
</protein>
<proteinExistence type="predicted"/>
<dbReference type="PROSITE" id="PS50846">
    <property type="entry name" value="HMA_2"/>
    <property type="match status" value="1"/>
</dbReference>
<evidence type="ECO:0000313" key="3">
    <source>
        <dbReference type="Proteomes" id="UP001431131"/>
    </source>
</evidence>
<dbReference type="EMBL" id="JAKTTI010000002">
    <property type="protein sequence ID" value="MCH1624318.1"/>
    <property type="molecule type" value="Genomic_DNA"/>
</dbReference>
<keyword evidence="3" id="KW-1185">Reference proteome</keyword>
<feature type="domain" description="HMA" evidence="1">
    <location>
        <begin position="2"/>
        <end position="68"/>
    </location>
</feature>
<dbReference type="Gene3D" id="3.30.70.100">
    <property type="match status" value="1"/>
</dbReference>